<evidence type="ECO:0000313" key="3">
    <source>
        <dbReference type="EMBL" id="MBP1932054.1"/>
    </source>
</evidence>
<keyword evidence="2" id="KW-0732">Signal</keyword>
<accession>A0ABS4GP51</accession>
<dbReference type="RefSeq" id="WP_209810126.1">
    <property type="nucleotide sequence ID" value="NZ_JAGGKT010000005.1"/>
</dbReference>
<sequence length="113" mass="13154">MKKLIIKLVLCMLFLLIFGSLHSHTGEVNHHNSYLGAIEYNEYGSVVTQNKLKDLGFEPLDIPFLLTFLIDITDFSLPLILLYPFIRLKKLLDNLIPSYFQSRLFVRRLLKLS</sequence>
<name>A0ABS4GP51_9BACL</name>
<dbReference type="Proteomes" id="UP001519343">
    <property type="component" value="Unassembled WGS sequence"/>
</dbReference>
<feature type="transmembrane region" description="Helical" evidence="1">
    <location>
        <begin position="62"/>
        <end position="86"/>
    </location>
</feature>
<protein>
    <recommendedName>
        <fullName evidence="5">YceK/YidQ family lipoprotein</fullName>
    </recommendedName>
</protein>
<keyword evidence="4" id="KW-1185">Reference proteome</keyword>
<reference evidence="3 4" key="1">
    <citation type="submission" date="2021-03" db="EMBL/GenBank/DDBJ databases">
        <title>Genomic Encyclopedia of Type Strains, Phase IV (KMG-IV): sequencing the most valuable type-strain genomes for metagenomic binning, comparative biology and taxonomic classification.</title>
        <authorList>
            <person name="Goeker M."/>
        </authorList>
    </citation>
    <scope>NUCLEOTIDE SEQUENCE [LARGE SCALE GENOMIC DNA]</scope>
    <source>
        <strain evidence="3 4">DSM 24738</strain>
    </source>
</reference>
<evidence type="ECO:0000256" key="1">
    <source>
        <dbReference type="SAM" id="Phobius"/>
    </source>
</evidence>
<feature type="signal peptide" evidence="2">
    <location>
        <begin position="1"/>
        <end position="25"/>
    </location>
</feature>
<evidence type="ECO:0000256" key="2">
    <source>
        <dbReference type="SAM" id="SignalP"/>
    </source>
</evidence>
<feature type="chain" id="PRO_5045559474" description="YceK/YidQ family lipoprotein" evidence="2">
    <location>
        <begin position="26"/>
        <end position="113"/>
    </location>
</feature>
<organism evidence="3 4">
    <name type="scientific">Ammoniphilus resinae</name>
    <dbReference type="NCBI Taxonomy" id="861532"/>
    <lineage>
        <taxon>Bacteria</taxon>
        <taxon>Bacillati</taxon>
        <taxon>Bacillota</taxon>
        <taxon>Bacilli</taxon>
        <taxon>Bacillales</taxon>
        <taxon>Paenibacillaceae</taxon>
        <taxon>Aneurinibacillus group</taxon>
        <taxon>Ammoniphilus</taxon>
    </lineage>
</organism>
<evidence type="ECO:0008006" key="5">
    <source>
        <dbReference type="Google" id="ProtNLM"/>
    </source>
</evidence>
<comment type="caution">
    <text evidence="3">The sequence shown here is derived from an EMBL/GenBank/DDBJ whole genome shotgun (WGS) entry which is preliminary data.</text>
</comment>
<keyword evidence="1" id="KW-1133">Transmembrane helix</keyword>
<gene>
    <name evidence="3" type="ORF">J2Z37_002055</name>
</gene>
<keyword evidence="1" id="KW-0472">Membrane</keyword>
<proteinExistence type="predicted"/>
<evidence type="ECO:0000313" key="4">
    <source>
        <dbReference type="Proteomes" id="UP001519343"/>
    </source>
</evidence>
<dbReference type="EMBL" id="JAGGKT010000005">
    <property type="protein sequence ID" value="MBP1932054.1"/>
    <property type="molecule type" value="Genomic_DNA"/>
</dbReference>
<keyword evidence="1" id="KW-0812">Transmembrane</keyword>